<comment type="caution">
    <text evidence="2">The sequence shown here is derived from an EMBL/GenBank/DDBJ whole genome shotgun (WGS) entry which is preliminary data.</text>
</comment>
<evidence type="ECO:0000313" key="2">
    <source>
        <dbReference type="EMBL" id="NJB71870.1"/>
    </source>
</evidence>
<dbReference type="PANTHER" id="PTHR46361:SF3">
    <property type="entry name" value="ELECTRON CARRIER_ PROTEIN DISULFIDE OXIDOREDUCTASE"/>
    <property type="match status" value="1"/>
</dbReference>
<reference evidence="2 3" key="1">
    <citation type="submission" date="2020-03" db="EMBL/GenBank/DDBJ databases">
        <title>Genomic Encyclopedia of Type Strains, Phase IV (KMG-IV): sequencing the most valuable type-strain genomes for metagenomic binning, comparative biology and taxonomic classification.</title>
        <authorList>
            <person name="Goeker M."/>
        </authorList>
    </citation>
    <scope>NUCLEOTIDE SEQUENCE [LARGE SCALE GENOMIC DNA]</scope>
    <source>
        <strain evidence="2 3">DSM 29762</strain>
    </source>
</reference>
<dbReference type="Proteomes" id="UP000590442">
    <property type="component" value="Unassembled WGS sequence"/>
</dbReference>
<evidence type="ECO:0000259" key="1">
    <source>
        <dbReference type="Pfam" id="PF04784"/>
    </source>
</evidence>
<protein>
    <recommendedName>
        <fullName evidence="1">DUF547 domain-containing protein</fullName>
    </recommendedName>
</protein>
<proteinExistence type="predicted"/>
<dbReference type="InterPro" id="IPR006869">
    <property type="entry name" value="DUF547"/>
</dbReference>
<dbReference type="Pfam" id="PF04784">
    <property type="entry name" value="DUF547"/>
    <property type="match status" value="1"/>
</dbReference>
<dbReference type="AlphaFoldDB" id="A0A846QY54"/>
<dbReference type="PANTHER" id="PTHR46361">
    <property type="entry name" value="ELECTRON CARRIER/ PROTEIN DISULFIDE OXIDOREDUCTASE"/>
    <property type="match status" value="1"/>
</dbReference>
<dbReference type="EMBL" id="JAATJJ010000001">
    <property type="protein sequence ID" value="NJB71870.1"/>
    <property type="molecule type" value="Genomic_DNA"/>
</dbReference>
<gene>
    <name evidence="2" type="ORF">GGR42_002332</name>
</gene>
<evidence type="ECO:0000313" key="3">
    <source>
        <dbReference type="Proteomes" id="UP000590442"/>
    </source>
</evidence>
<sequence length="235" mass="27534">MVKSIIFSTFLFFLGNLYSQEISYPKWDSLLQKHVSKNGDVDYKKFKNNMDLLNDYLDGMATNNPKKDWGKNEKLAYYINIYNAATVKLILDNYPLKSIKDIKKPWSKKWVWIGDKQWSLGDIEHKILRKMDEPRIHFAINCASYSCPKLLNEAYIPTKIEAQLQQATASFLNDSTKNTITSEKMQLSKIFKWYYKDFTKSGNLINYIESASGVQLPENISIEYLDYNWSLNEKK</sequence>
<accession>A0A846QY54</accession>
<organism evidence="2 3">
    <name type="scientific">Saonia flava</name>
    <dbReference type="NCBI Taxonomy" id="523696"/>
    <lineage>
        <taxon>Bacteria</taxon>
        <taxon>Pseudomonadati</taxon>
        <taxon>Bacteroidota</taxon>
        <taxon>Flavobacteriia</taxon>
        <taxon>Flavobacteriales</taxon>
        <taxon>Flavobacteriaceae</taxon>
        <taxon>Saonia</taxon>
    </lineage>
</organism>
<name>A0A846QY54_9FLAO</name>
<dbReference type="SUPFAM" id="SSF116965">
    <property type="entry name" value="Hypothetical protein MPN330"/>
    <property type="match status" value="1"/>
</dbReference>
<dbReference type="RefSeq" id="WP_167964072.1">
    <property type="nucleotide sequence ID" value="NZ_JAATJJ010000001.1"/>
</dbReference>
<keyword evidence="3" id="KW-1185">Reference proteome</keyword>
<feature type="domain" description="DUF547" evidence="1">
    <location>
        <begin position="68"/>
        <end position="172"/>
    </location>
</feature>